<feature type="region of interest" description="Disordered" evidence="2">
    <location>
        <begin position="20"/>
        <end position="39"/>
    </location>
</feature>
<evidence type="ECO:0000313" key="4">
    <source>
        <dbReference type="Proteomes" id="UP000799302"/>
    </source>
</evidence>
<dbReference type="SUPFAM" id="SSF102198">
    <property type="entry name" value="Putative cyclase"/>
    <property type="match status" value="1"/>
</dbReference>
<organism evidence="3 4">
    <name type="scientific">Microthyrium microscopicum</name>
    <dbReference type="NCBI Taxonomy" id="703497"/>
    <lineage>
        <taxon>Eukaryota</taxon>
        <taxon>Fungi</taxon>
        <taxon>Dikarya</taxon>
        <taxon>Ascomycota</taxon>
        <taxon>Pezizomycotina</taxon>
        <taxon>Dothideomycetes</taxon>
        <taxon>Dothideomycetes incertae sedis</taxon>
        <taxon>Microthyriales</taxon>
        <taxon>Microthyriaceae</taxon>
        <taxon>Microthyrium</taxon>
    </lineage>
</organism>
<dbReference type="Proteomes" id="UP000799302">
    <property type="component" value="Unassembled WGS sequence"/>
</dbReference>
<keyword evidence="4" id="KW-1185">Reference proteome</keyword>
<dbReference type="Gene3D" id="3.50.30.50">
    <property type="entry name" value="Putative cyclase"/>
    <property type="match status" value="1"/>
</dbReference>
<dbReference type="AlphaFoldDB" id="A0A6A6UMH8"/>
<dbReference type="Pfam" id="PF04199">
    <property type="entry name" value="Cyclase"/>
    <property type="match status" value="1"/>
</dbReference>
<dbReference type="PANTHER" id="PTHR34861:SF10">
    <property type="entry name" value="CYCLASE"/>
    <property type="match status" value="1"/>
</dbReference>
<name>A0A6A6UMH8_9PEZI</name>
<sequence>MSTNTASSRLSQLLSIFTPSKPATMPPWDPDSTSFPTRQNLPPHPIAPKGASWNWGATDQLGRLNLLTPARVLSARRTITTGQLIPLNLPLSVPATPSFNRRPFEHTIKAVAPGISYDDEYTLNTQSGTQWDGLRHFAHIPSGLFYNGAKGADIEAEGSDVCGMQAWAAHGIAGRGVLLDYWGYTIAHNKSYDAYAQHAISHADLVACGKWQGLDIRPASQGGDIQIGDMLFVRSGFNAAYASKTEEERTKLAKREGEALTYAGVEQSEEMLDWLHDAYFAAVAGDAPSFEVWPPKKDERAERKYYMHEYILALWGMPLGEMLDLEALAVACGKQKRYVFFFVSSPANVKGGVGSHVNGVAIL</sequence>
<dbReference type="OrthoDB" id="5396at2759"/>
<evidence type="ECO:0000313" key="3">
    <source>
        <dbReference type="EMBL" id="KAF2672288.1"/>
    </source>
</evidence>
<dbReference type="GO" id="GO:0019441">
    <property type="term" value="P:L-tryptophan catabolic process to kynurenine"/>
    <property type="evidence" value="ECO:0007669"/>
    <property type="project" value="InterPro"/>
</dbReference>
<protein>
    <recommendedName>
        <fullName evidence="5">Cyclase</fullName>
    </recommendedName>
</protein>
<accession>A0A6A6UMH8</accession>
<evidence type="ECO:0008006" key="5">
    <source>
        <dbReference type="Google" id="ProtNLM"/>
    </source>
</evidence>
<dbReference type="InterPro" id="IPR037175">
    <property type="entry name" value="KFase_sf"/>
</dbReference>
<dbReference type="GO" id="GO:0004061">
    <property type="term" value="F:arylformamidase activity"/>
    <property type="evidence" value="ECO:0007669"/>
    <property type="project" value="InterPro"/>
</dbReference>
<reference evidence="3" key="1">
    <citation type="journal article" date="2020" name="Stud. Mycol.">
        <title>101 Dothideomycetes genomes: a test case for predicting lifestyles and emergence of pathogens.</title>
        <authorList>
            <person name="Haridas S."/>
            <person name="Albert R."/>
            <person name="Binder M."/>
            <person name="Bloem J."/>
            <person name="Labutti K."/>
            <person name="Salamov A."/>
            <person name="Andreopoulos B."/>
            <person name="Baker S."/>
            <person name="Barry K."/>
            <person name="Bills G."/>
            <person name="Bluhm B."/>
            <person name="Cannon C."/>
            <person name="Castanera R."/>
            <person name="Culley D."/>
            <person name="Daum C."/>
            <person name="Ezra D."/>
            <person name="Gonzalez J."/>
            <person name="Henrissat B."/>
            <person name="Kuo A."/>
            <person name="Liang C."/>
            <person name="Lipzen A."/>
            <person name="Lutzoni F."/>
            <person name="Magnuson J."/>
            <person name="Mondo S."/>
            <person name="Nolan M."/>
            <person name="Ohm R."/>
            <person name="Pangilinan J."/>
            <person name="Park H.-J."/>
            <person name="Ramirez L."/>
            <person name="Alfaro M."/>
            <person name="Sun H."/>
            <person name="Tritt A."/>
            <person name="Yoshinaga Y."/>
            <person name="Zwiers L.-H."/>
            <person name="Turgeon B."/>
            <person name="Goodwin S."/>
            <person name="Spatafora J."/>
            <person name="Crous P."/>
            <person name="Grigoriev I."/>
        </authorList>
    </citation>
    <scope>NUCLEOTIDE SEQUENCE</scope>
    <source>
        <strain evidence="3">CBS 115976</strain>
    </source>
</reference>
<proteinExistence type="inferred from homology"/>
<dbReference type="EMBL" id="MU004232">
    <property type="protein sequence ID" value="KAF2672288.1"/>
    <property type="molecule type" value="Genomic_DNA"/>
</dbReference>
<dbReference type="PANTHER" id="PTHR34861">
    <property type="match status" value="1"/>
</dbReference>
<evidence type="ECO:0000256" key="1">
    <source>
        <dbReference type="ARBA" id="ARBA00007865"/>
    </source>
</evidence>
<evidence type="ECO:0000256" key="2">
    <source>
        <dbReference type="SAM" id="MobiDB-lite"/>
    </source>
</evidence>
<gene>
    <name evidence="3" type="ORF">BT63DRAFT_422776</name>
</gene>
<dbReference type="InterPro" id="IPR007325">
    <property type="entry name" value="KFase/CYL"/>
</dbReference>
<comment type="similarity">
    <text evidence="1">Belongs to the Cyclase 1 superfamily.</text>
</comment>